<keyword evidence="9 15" id="KW-0238">DNA-binding</keyword>
<evidence type="ECO:0000256" key="1">
    <source>
        <dbReference type="ARBA" id="ARBA00001668"/>
    </source>
</evidence>
<dbReference type="Proteomes" id="UP000441717">
    <property type="component" value="Unassembled WGS sequence"/>
</dbReference>
<dbReference type="GO" id="GO:0006284">
    <property type="term" value="P:base-excision repair"/>
    <property type="evidence" value="ECO:0007669"/>
    <property type="project" value="InterPro"/>
</dbReference>
<keyword evidence="13 15" id="KW-0326">Glycosidase</keyword>
<keyword evidence="7 15" id="KW-0378">Hydrolase</keyword>
<protein>
    <recommendedName>
        <fullName evidence="15">Formamidopyrimidine-DNA glycosylase</fullName>
        <shortName evidence="15">Fapy-DNA glycosylase</shortName>
        <ecNumber evidence="15">3.2.2.23</ecNumber>
    </recommendedName>
    <alternativeName>
        <fullName evidence="15">DNA-(apurinic or apyrimidinic site) lyase MutM</fullName>
        <shortName evidence="15">AP lyase MutM</shortName>
        <ecNumber evidence="15">4.2.99.18</ecNumber>
    </alternativeName>
</protein>
<keyword evidence="4 15" id="KW-0479">Metal-binding</keyword>
<keyword evidence="5 15" id="KW-0227">DNA damage</keyword>
<dbReference type="PROSITE" id="PS01242">
    <property type="entry name" value="ZF_FPG_1"/>
    <property type="match status" value="1"/>
</dbReference>
<dbReference type="CDD" id="cd08966">
    <property type="entry name" value="EcFpg-like_N"/>
    <property type="match status" value="1"/>
</dbReference>
<dbReference type="InterPro" id="IPR035937">
    <property type="entry name" value="FPG_N"/>
</dbReference>
<evidence type="ECO:0000256" key="7">
    <source>
        <dbReference type="ARBA" id="ARBA00022801"/>
    </source>
</evidence>
<dbReference type="SUPFAM" id="SSF46946">
    <property type="entry name" value="S13-like H2TH domain"/>
    <property type="match status" value="1"/>
</dbReference>
<comment type="caution">
    <text evidence="18">The sequence shown here is derived from an EMBL/GenBank/DDBJ whole genome shotgun (WGS) entry which is preliminary data.</text>
</comment>
<gene>
    <name evidence="15 18" type="primary">mutM</name>
    <name evidence="15" type="synonym">fpg</name>
    <name evidence="18" type="ORF">GFC01_11065</name>
</gene>
<dbReference type="InterPro" id="IPR010663">
    <property type="entry name" value="Znf_FPG/IleRS"/>
</dbReference>
<evidence type="ECO:0000256" key="3">
    <source>
        <dbReference type="ARBA" id="ARBA00011245"/>
    </source>
</evidence>
<keyword evidence="10 15" id="KW-0234">DNA repair</keyword>
<dbReference type="EMBL" id="WHYR01000029">
    <property type="protein sequence ID" value="MQL52792.1"/>
    <property type="molecule type" value="Genomic_DNA"/>
</dbReference>
<feature type="active site" description="Schiff-base intermediate with DNA" evidence="15">
    <location>
        <position position="2"/>
    </location>
</feature>
<feature type="binding site" evidence="15">
    <location>
        <position position="112"/>
    </location>
    <ligand>
        <name>DNA</name>
        <dbReference type="ChEBI" id="CHEBI:16991"/>
    </ligand>
</feature>
<feature type="domain" description="FPG-type" evidence="16">
    <location>
        <begin position="240"/>
        <end position="274"/>
    </location>
</feature>
<dbReference type="GO" id="GO:0034039">
    <property type="term" value="F:8-oxo-7,8-dihydroguanine DNA N-glycosylase activity"/>
    <property type="evidence" value="ECO:0007669"/>
    <property type="project" value="TreeGrafter"/>
</dbReference>
<dbReference type="GO" id="GO:0003690">
    <property type="term" value="F:double-stranded DNA binding"/>
    <property type="evidence" value="ECO:0007669"/>
    <property type="project" value="UniProtKB-ARBA"/>
</dbReference>
<comment type="caution">
    <text evidence="15">Lacks conserved residue(s) required for the propagation of feature annotation.</text>
</comment>
<dbReference type="HAMAP" id="MF_00103">
    <property type="entry name" value="Fapy_DNA_glycosyl"/>
    <property type="match status" value="1"/>
</dbReference>
<comment type="subunit">
    <text evidence="3 15">Monomer.</text>
</comment>
<feature type="binding site" evidence="15">
    <location>
        <position position="155"/>
    </location>
    <ligand>
        <name>DNA</name>
        <dbReference type="ChEBI" id="CHEBI:16991"/>
    </ligand>
</feature>
<keyword evidence="6 15" id="KW-0863">Zinc-finger</keyword>
<evidence type="ECO:0000256" key="8">
    <source>
        <dbReference type="ARBA" id="ARBA00022833"/>
    </source>
</evidence>
<evidence type="ECO:0000259" key="16">
    <source>
        <dbReference type="PROSITE" id="PS51066"/>
    </source>
</evidence>
<comment type="cofactor">
    <cofactor evidence="15">
        <name>Zn(2+)</name>
        <dbReference type="ChEBI" id="CHEBI:29105"/>
    </cofactor>
    <text evidence="15">Binds 1 zinc ion per subunit.</text>
</comment>
<organism evidence="18 19">
    <name type="scientific">Desulfofundulus thermobenzoicus</name>
    <dbReference type="NCBI Taxonomy" id="29376"/>
    <lineage>
        <taxon>Bacteria</taxon>
        <taxon>Bacillati</taxon>
        <taxon>Bacillota</taxon>
        <taxon>Clostridia</taxon>
        <taxon>Eubacteriales</taxon>
        <taxon>Peptococcaceae</taxon>
        <taxon>Desulfofundulus</taxon>
    </lineage>
</organism>
<dbReference type="NCBIfam" id="NF002211">
    <property type="entry name" value="PRK01103.1"/>
    <property type="match status" value="1"/>
</dbReference>
<keyword evidence="12 15" id="KW-0511">Multifunctional enzyme</keyword>
<evidence type="ECO:0000256" key="14">
    <source>
        <dbReference type="ARBA" id="ARBA00044632"/>
    </source>
</evidence>
<evidence type="ECO:0000256" key="11">
    <source>
        <dbReference type="ARBA" id="ARBA00023239"/>
    </source>
</evidence>
<keyword evidence="11 15" id="KW-0456">Lyase</keyword>
<dbReference type="PANTHER" id="PTHR22993:SF9">
    <property type="entry name" value="FORMAMIDOPYRIMIDINE-DNA GLYCOSYLASE"/>
    <property type="match status" value="1"/>
</dbReference>
<evidence type="ECO:0000256" key="13">
    <source>
        <dbReference type="ARBA" id="ARBA00023295"/>
    </source>
</evidence>
<dbReference type="EC" id="3.2.2.23" evidence="15"/>
<feature type="active site" description="Proton donor; for delta-elimination activity" evidence="15">
    <location>
        <position position="264"/>
    </location>
</feature>
<dbReference type="InterPro" id="IPR012319">
    <property type="entry name" value="FPG_cat"/>
</dbReference>
<dbReference type="InterPro" id="IPR010979">
    <property type="entry name" value="Ribosomal_uS13-like_H2TH"/>
</dbReference>
<dbReference type="SMART" id="SM01232">
    <property type="entry name" value="H2TH"/>
    <property type="match status" value="1"/>
</dbReference>
<evidence type="ECO:0000256" key="5">
    <source>
        <dbReference type="ARBA" id="ARBA00022763"/>
    </source>
</evidence>
<dbReference type="Pfam" id="PF06831">
    <property type="entry name" value="H2TH"/>
    <property type="match status" value="1"/>
</dbReference>
<dbReference type="Gene3D" id="3.20.190.10">
    <property type="entry name" value="MutM-like, N-terminal"/>
    <property type="match status" value="1"/>
</dbReference>
<comment type="catalytic activity">
    <reaction evidence="14 15">
        <text>2'-deoxyribonucleotide-(2'-deoxyribose 5'-phosphate)-2'-deoxyribonucleotide-DNA = a 3'-end 2'-deoxyribonucleotide-(2,3-dehydro-2,3-deoxyribose 5'-phosphate)-DNA + a 5'-end 5'-phospho-2'-deoxyribonucleoside-DNA + H(+)</text>
        <dbReference type="Rhea" id="RHEA:66592"/>
        <dbReference type="Rhea" id="RHEA-COMP:13180"/>
        <dbReference type="Rhea" id="RHEA-COMP:16897"/>
        <dbReference type="Rhea" id="RHEA-COMP:17067"/>
        <dbReference type="ChEBI" id="CHEBI:15378"/>
        <dbReference type="ChEBI" id="CHEBI:136412"/>
        <dbReference type="ChEBI" id="CHEBI:157695"/>
        <dbReference type="ChEBI" id="CHEBI:167181"/>
        <dbReference type="EC" id="4.2.99.18"/>
    </reaction>
</comment>
<dbReference type="NCBIfam" id="TIGR00577">
    <property type="entry name" value="fpg"/>
    <property type="match status" value="1"/>
</dbReference>
<evidence type="ECO:0000313" key="19">
    <source>
        <dbReference type="Proteomes" id="UP000441717"/>
    </source>
</evidence>
<evidence type="ECO:0000313" key="18">
    <source>
        <dbReference type="EMBL" id="MQL52792.1"/>
    </source>
</evidence>
<evidence type="ECO:0000259" key="17">
    <source>
        <dbReference type="PROSITE" id="PS51068"/>
    </source>
</evidence>
<comment type="catalytic activity">
    <reaction evidence="1 15">
        <text>Hydrolysis of DNA containing ring-opened 7-methylguanine residues, releasing 2,6-diamino-4-hydroxy-5-(N-methyl)formamidopyrimidine.</text>
        <dbReference type="EC" id="3.2.2.23"/>
    </reaction>
</comment>
<dbReference type="OrthoDB" id="9800855at2"/>
<dbReference type="GO" id="GO:0003684">
    <property type="term" value="F:damaged DNA binding"/>
    <property type="evidence" value="ECO:0007669"/>
    <property type="project" value="InterPro"/>
</dbReference>
<dbReference type="PANTHER" id="PTHR22993">
    <property type="entry name" value="FORMAMIDOPYRIMIDINE-DNA GLYCOSYLASE"/>
    <property type="match status" value="1"/>
</dbReference>
<keyword evidence="19" id="KW-1185">Reference proteome</keyword>
<evidence type="ECO:0000256" key="15">
    <source>
        <dbReference type="HAMAP-Rule" id="MF_00103"/>
    </source>
</evidence>
<evidence type="ECO:0000256" key="2">
    <source>
        <dbReference type="ARBA" id="ARBA00009409"/>
    </source>
</evidence>
<dbReference type="GO" id="GO:0140078">
    <property type="term" value="F:class I DNA-(apurinic or apyrimidinic site) endonuclease activity"/>
    <property type="evidence" value="ECO:0007669"/>
    <property type="project" value="UniProtKB-EC"/>
</dbReference>
<evidence type="ECO:0000256" key="6">
    <source>
        <dbReference type="ARBA" id="ARBA00022771"/>
    </source>
</evidence>
<evidence type="ECO:0000256" key="4">
    <source>
        <dbReference type="ARBA" id="ARBA00022723"/>
    </source>
</evidence>
<evidence type="ECO:0000256" key="10">
    <source>
        <dbReference type="ARBA" id="ARBA00023204"/>
    </source>
</evidence>
<feature type="active site" description="Proton donor" evidence="15">
    <location>
        <position position="3"/>
    </location>
</feature>
<feature type="active site" description="Proton donor; for beta-elimination activity" evidence="15">
    <location>
        <position position="59"/>
    </location>
</feature>
<dbReference type="Pfam" id="PF01149">
    <property type="entry name" value="Fapy_DNA_glyco"/>
    <property type="match status" value="1"/>
</dbReference>
<comment type="similarity">
    <text evidence="2 15">Belongs to the FPG family.</text>
</comment>
<dbReference type="InterPro" id="IPR000214">
    <property type="entry name" value="Znf_DNA_glyclase/AP_lyase"/>
</dbReference>
<proteinExistence type="inferred from homology"/>
<dbReference type="FunFam" id="1.10.8.50:FF:000003">
    <property type="entry name" value="Formamidopyrimidine-DNA glycosylase"/>
    <property type="match status" value="1"/>
</dbReference>
<sequence length="274" mass="30396">MPELPEVETIKRSLEKSLPGLVIEKADIFLPKIIKAPGPEEFCREVAGKTIRKVDRRGKYLLINLSDGLVLAVHLRMTGRLIYSGREAPVPRYTHLILHLDNGHRLYFADMRQFGRLWLVPESGLSAISGLAGLGVEPLSPAFTPDYLAEKLRGRHTRLKPLLLDQRFIAGLGNIYADEALHRAGLHPLREAGSLSAAEVETLYRVIREVLEEGIKCRGTTVRDYVDGTGRAGTFQNKLRVYGRSGLPCPRCGETITRIKTGGRSACFCPGCQK</sequence>
<name>A0A6N7IRW7_9FIRM</name>
<dbReference type="Pfam" id="PF06827">
    <property type="entry name" value="zf-FPG_IleRS"/>
    <property type="match status" value="1"/>
</dbReference>
<dbReference type="RefSeq" id="WP_152947220.1">
    <property type="nucleotide sequence ID" value="NZ_WHYR01000029.1"/>
</dbReference>
<dbReference type="Gene3D" id="1.10.8.50">
    <property type="match status" value="1"/>
</dbReference>
<comment type="function">
    <text evidence="15">Involved in base excision repair of DNA damaged by oxidation or by mutagenic agents. Acts as DNA glycosylase that recognizes and removes damaged bases. Has a preference for oxidized purines, such as 7,8-dihydro-8-oxoguanine (8-oxoG). Has AP (apurinic/apyrimidinic) lyase activity and introduces nicks in the DNA strand. Cleaves the DNA backbone by beta-delta elimination to generate a single-strand break at the site of the removed base with both 3'- and 5'-phosphates.</text>
</comment>
<dbReference type="EC" id="4.2.99.18" evidence="15"/>
<evidence type="ECO:0000256" key="9">
    <source>
        <dbReference type="ARBA" id="ARBA00023125"/>
    </source>
</evidence>
<dbReference type="SUPFAM" id="SSF81624">
    <property type="entry name" value="N-terminal domain of MutM-like DNA repair proteins"/>
    <property type="match status" value="1"/>
</dbReference>
<reference evidence="18 19" key="1">
    <citation type="submission" date="2019-10" db="EMBL/GenBank/DDBJ databases">
        <title>Comparative genomics of sulfur disproportionating microorganisms.</title>
        <authorList>
            <person name="Ward L.M."/>
            <person name="Bertran E."/>
            <person name="Johnston D."/>
        </authorList>
    </citation>
    <scope>NUCLEOTIDE SEQUENCE [LARGE SCALE GENOMIC DNA]</scope>
    <source>
        <strain evidence="18 19">DSM 14055</strain>
    </source>
</reference>
<dbReference type="AlphaFoldDB" id="A0A6N7IRW7"/>
<dbReference type="InterPro" id="IPR015886">
    <property type="entry name" value="H2TH_FPG"/>
</dbReference>
<dbReference type="PROSITE" id="PS51068">
    <property type="entry name" value="FPG_CAT"/>
    <property type="match status" value="1"/>
</dbReference>
<keyword evidence="8 15" id="KW-0862">Zinc</keyword>
<dbReference type="SMART" id="SM00898">
    <property type="entry name" value="Fapy_DNA_glyco"/>
    <property type="match status" value="1"/>
</dbReference>
<accession>A0A6N7IRW7</accession>
<dbReference type="InterPro" id="IPR015887">
    <property type="entry name" value="DNA_glyclase_Znf_dom_DNA_BS"/>
</dbReference>
<dbReference type="SUPFAM" id="SSF57716">
    <property type="entry name" value="Glucocorticoid receptor-like (DNA-binding domain)"/>
    <property type="match status" value="1"/>
</dbReference>
<dbReference type="GO" id="GO:0008270">
    <property type="term" value="F:zinc ion binding"/>
    <property type="evidence" value="ECO:0007669"/>
    <property type="project" value="UniProtKB-UniRule"/>
</dbReference>
<dbReference type="PROSITE" id="PS51066">
    <property type="entry name" value="ZF_FPG_2"/>
    <property type="match status" value="1"/>
</dbReference>
<feature type="domain" description="Formamidopyrimidine-DNA glycosylase catalytic" evidence="17">
    <location>
        <begin position="2"/>
        <end position="115"/>
    </location>
</feature>
<dbReference type="InterPro" id="IPR020629">
    <property type="entry name" value="FPG_Glyclase"/>
</dbReference>
<evidence type="ECO:0000256" key="12">
    <source>
        <dbReference type="ARBA" id="ARBA00023268"/>
    </source>
</evidence>